<dbReference type="AlphaFoldDB" id="A0A067CDZ5"/>
<feature type="transmembrane region" description="Helical" evidence="5">
    <location>
        <begin position="62"/>
        <end position="81"/>
    </location>
</feature>
<keyword evidence="3 5" id="KW-1133">Transmembrane helix</keyword>
<accession>A0A067CDZ5</accession>
<dbReference type="RefSeq" id="XP_012200737.1">
    <property type="nucleotide sequence ID" value="XM_012345347.1"/>
</dbReference>
<feature type="transmembrane region" description="Helical" evidence="5">
    <location>
        <begin position="233"/>
        <end position="253"/>
    </location>
</feature>
<dbReference type="InterPro" id="IPR037185">
    <property type="entry name" value="EmrE-like"/>
</dbReference>
<evidence type="ECO:0000313" key="8">
    <source>
        <dbReference type="Proteomes" id="UP000030745"/>
    </source>
</evidence>
<protein>
    <recommendedName>
        <fullName evidence="6">EamA domain-containing protein</fullName>
    </recommendedName>
</protein>
<evidence type="ECO:0000259" key="6">
    <source>
        <dbReference type="Pfam" id="PF00892"/>
    </source>
</evidence>
<dbReference type="Proteomes" id="UP000030745">
    <property type="component" value="Unassembled WGS sequence"/>
</dbReference>
<feature type="transmembrane region" description="Helical" evidence="5">
    <location>
        <begin position="265"/>
        <end position="284"/>
    </location>
</feature>
<dbReference type="Pfam" id="PF00892">
    <property type="entry name" value="EamA"/>
    <property type="match status" value="2"/>
</dbReference>
<dbReference type="PANTHER" id="PTHR22911:SF6">
    <property type="entry name" value="SOLUTE CARRIER FAMILY 35 MEMBER G1"/>
    <property type="match status" value="1"/>
</dbReference>
<keyword evidence="2 5" id="KW-0812">Transmembrane</keyword>
<feature type="domain" description="EamA" evidence="6">
    <location>
        <begin position="24"/>
        <end position="155"/>
    </location>
</feature>
<evidence type="ECO:0000256" key="1">
    <source>
        <dbReference type="ARBA" id="ARBA00004141"/>
    </source>
</evidence>
<dbReference type="GO" id="GO:0016020">
    <property type="term" value="C:membrane"/>
    <property type="evidence" value="ECO:0007669"/>
    <property type="project" value="UniProtKB-SubCell"/>
</dbReference>
<dbReference type="SUPFAM" id="SSF103481">
    <property type="entry name" value="Multidrug resistance efflux transporter EmrE"/>
    <property type="match status" value="2"/>
</dbReference>
<reference evidence="7 8" key="1">
    <citation type="journal article" date="2013" name="PLoS Genet.">
        <title>Distinctive expansion of potential virulence genes in the genome of the oomycete fish pathogen Saprolegnia parasitica.</title>
        <authorList>
            <person name="Jiang R.H."/>
            <person name="de Bruijn I."/>
            <person name="Haas B.J."/>
            <person name="Belmonte R."/>
            <person name="Lobach L."/>
            <person name="Christie J."/>
            <person name="van den Ackerveken G."/>
            <person name="Bottin A."/>
            <person name="Bulone V."/>
            <person name="Diaz-Moreno S.M."/>
            <person name="Dumas B."/>
            <person name="Fan L."/>
            <person name="Gaulin E."/>
            <person name="Govers F."/>
            <person name="Grenville-Briggs L.J."/>
            <person name="Horner N.R."/>
            <person name="Levin J.Z."/>
            <person name="Mammella M."/>
            <person name="Meijer H.J."/>
            <person name="Morris P."/>
            <person name="Nusbaum C."/>
            <person name="Oome S."/>
            <person name="Phillips A.J."/>
            <person name="van Rooyen D."/>
            <person name="Rzeszutek E."/>
            <person name="Saraiva M."/>
            <person name="Secombes C.J."/>
            <person name="Seidl M.F."/>
            <person name="Snel B."/>
            <person name="Stassen J.H."/>
            <person name="Sykes S."/>
            <person name="Tripathy S."/>
            <person name="van den Berg H."/>
            <person name="Vega-Arreguin J.C."/>
            <person name="Wawra S."/>
            <person name="Young S.K."/>
            <person name="Zeng Q."/>
            <person name="Dieguez-Uribeondo J."/>
            <person name="Russ C."/>
            <person name="Tyler B.M."/>
            <person name="van West P."/>
        </authorList>
    </citation>
    <scope>NUCLEOTIDE SEQUENCE [LARGE SCALE GENOMIC DNA]</scope>
    <source>
        <strain evidence="7 8">CBS 223.65</strain>
    </source>
</reference>
<proteinExistence type="predicted"/>
<feature type="transmembrane region" description="Helical" evidence="5">
    <location>
        <begin position="21"/>
        <end position="42"/>
    </location>
</feature>
<feature type="transmembrane region" description="Helical" evidence="5">
    <location>
        <begin position="172"/>
        <end position="192"/>
    </location>
</feature>
<feature type="transmembrane region" description="Helical" evidence="5">
    <location>
        <begin position="290"/>
        <end position="307"/>
    </location>
</feature>
<evidence type="ECO:0000256" key="2">
    <source>
        <dbReference type="ARBA" id="ARBA00022692"/>
    </source>
</evidence>
<sequence length="320" mass="34537">MAKDEGLPLVQSPPPLSPPHHSLLGLTYIAASALTFSLMSSAIKYESFTIAAMETVFWRSSIAGLINLVFVWYLGISLAVAPADRRNLATRSLVGFFSMATGFYTMSQLVLADSSVIIFTSPVMSFFLGALFLHEAIDGVNFCCALVCFVGVGFVARPAWLVGVSNDAPPSPTLAVCTGLLSAALQALDYVFVRKLKHVHFLAMIHYFSLTCSLGSLLAMAISPTNVTLDLGYLWLLALVSGVLGFLGQVCMTKGFQLEDVGTGSVMRYLDIVFVFIWDTIFLHEVISPWSMLGAAIIMASAITIALRRARRPPPILVVA</sequence>
<keyword evidence="4 5" id="KW-0472">Membrane</keyword>
<feature type="transmembrane region" description="Helical" evidence="5">
    <location>
        <begin position="116"/>
        <end position="133"/>
    </location>
</feature>
<name>A0A067CDZ5_SAPPC</name>
<dbReference type="InterPro" id="IPR000620">
    <property type="entry name" value="EamA_dom"/>
</dbReference>
<keyword evidence="8" id="KW-1185">Reference proteome</keyword>
<evidence type="ECO:0000256" key="4">
    <source>
        <dbReference type="ARBA" id="ARBA00023136"/>
    </source>
</evidence>
<dbReference type="OrthoDB" id="306876at2759"/>
<evidence type="ECO:0000313" key="7">
    <source>
        <dbReference type="EMBL" id="KDO28678.1"/>
    </source>
</evidence>
<feature type="domain" description="EamA" evidence="6">
    <location>
        <begin position="174"/>
        <end position="305"/>
    </location>
</feature>
<dbReference type="VEuPathDB" id="FungiDB:SPRG_06532"/>
<dbReference type="EMBL" id="KK583210">
    <property type="protein sequence ID" value="KDO28678.1"/>
    <property type="molecule type" value="Genomic_DNA"/>
</dbReference>
<feature type="transmembrane region" description="Helical" evidence="5">
    <location>
        <begin position="140"/>
        <end position="160"/>
    </location>
</feature>
<dbReference type="OMA" id="ASQIIVW"/>
<dbReference type="PANTHER" id="PTHR22911">
    <property type="entry name" value="ACYL-MALONYL CONDENSING ENZYME-RELATED"/>
    <property type="match status" value="1"/>
</dbReference>
<dbReference type="GeneID" id="24128878"/>
<gene>
    <name evidence="7" type="ORF">SPRG_06532</name>
</gene>
<comment type="subcellular location">
    <subcellularLocation>
        <location evidence="1">Membrane</location>
        <topology evidence="1">Multi-pass membrane protein</topology>
    </subcellularLocation>
</comment>
<evidence type="ECO:0000256" key="5">
    <source>
        <dbReference type="SAM" id="Phobius"/>
    </source>
</evidence>
<dbReference type="KEGG" id="spar:SPRG_06532"/>
<feature type="transmembrane region" description="Helical" evidence="5">
    <location>
        <begin position="199"/>
        <end position="221"/>
    </location>
</feature>
<organism evidence="7 8">
    <name type="scientific">Saprolegnia parasitica (strain CBS 223.65)</name>
    <dbReference type="NCBI Taxonomy" id="695850"/>
    <lineage>
        <taxon>Eukaryota</taxon>
        <taxon>Sar</taxon>
        <taxon>Stramenopiles</taxon>
        <taxon>Oomycota</taxon>
        <taxon>Saprolegniomycetes</taxon>
        <taxon>Saprolegniales</taxon>
        <taxon>Saprolegniaceae</taxon>
        <taxon>Saprolegnia</taxon>
    </lineage>
</organism>
<feature type="transmembrane region" description="Helical" evidence="5">
    <location>
        <begin position="93"/>
        <end position="110"/>
    </location>
</feature>
<evidence type="ECO:0000256" key="3">
    <source>
        <dbReference type="ARBA" id="ARBA00022989"/>
    </source>
</evidence>